<protein>
    <submittedName>
        <fullName evidence="2">Uncharacterized protein</fullName>
    </submittedName>
</protein>
<dbReference type="Gene3D" id="3.90.1410.10">
    <property type="entry name" value="set domain protein methyltransferase, domain 1"/>
    <property type="match status" value="1"/>
</dbReference>
<proteinExistence type="predicted"/>
<name>A0A0S4JRM4_BODSA</name>
<accession>A0A0S4JRM4</accession>
<dbReference type="VEuPathDB" id="TriTrypDB:BSAL_41465"/>
<dbReference type="PANTHER" id="PTHR13271">
    <property type="entry name" value="UNCHARACTERIZED PUTATIVE METHYLTRANSFERASE"/>
    <property type="match status" value="1"/>
</dbReference>
<dbReference type="GO" id="GO:0016279">
    <property type="term" value="F:protein-lysine N-methyltransferase activity"/>
    <property type="evidence" value="ECO:0007669"/>
    <property type="project" value="TreeGrafter"/>
</dbReference>
<reference evidence="3" key="1">
    <citation type="submission" date="2015-09" db="EMBL/GenBank/DDBJ databases">
        <authorList>
            <consortium name="Pathogen Informatics"/>
        </authorList>
    </citation>
    <scope>NUCLEOTIDE SEQUENCE [LARGE SCALE GENOMIC DNA]</scope>
    <source>
        <strain evidence="3">Lake Konstanz</strain>
    </source>
</reference>
<keyword evidence="3" id="KW-1185">Reference proteome</keyword>
<dbReference type="EMBL" id="CYKH01002131">
    <property type="protein sequence ID" value="CUG93225.1"/>
    <property type="molecule type" value="Genomic_DNA"/>
</dbReference>
<dbReference type="InterPro" id="IPR050600">
    <property type="entry name" value="SETD3_SETD6_MTase"/>
</dbReference>
<dbReference type="InterPro" id="IPR046341">
    <property type="entry name" value="SET_dom_sf"/>
</dbReference>
<gene>
    <name evidence="2" type="ORF">BSAL_41465</name>
</gene>
<organism evidence="2 3">
    <name type="scientific">Bodo saltans</name>
    <name type="common">Flagellated protozoan</name>
    <dbReference type="NCBI Taxonomy" id="75058"/>
    <lineage>
        <taxon>Eukaryota</taxon>
        <taxon>Discoba</taxon>
        <taxon>Euglenozoa</taxon>
        <taxon>Kinetoplastea</taxon>
        <taxon>Metakinetoplastina</taxon>
        <taxon>Eubodonida</taxon>
        <taxon>Bodonidae</taxon>
        <taxon>Bodo</taxon>
    </lineage>
</organism>
<dbReference type="Proteomes" id="UP000051952">
    <property type="component" value="Unassembled WGS sequence"/>
</dbReference>
<dbReference type="AlphaFoldDB" id="A0A0S4JRM4"/>
<evidence type="ECO:0000256" key="1">
    <source>
        <dbReference type="SAM" id="MobiDB-lite"/>
    </source>
</evidence>
<feature type="compositionally biased region" description="Basic and acidic residues" evidence="1">
    <location>
        <begin position="25"/>
        <end position="42"/>
    </location>
</feature>
<sequence>MMVAASILVAVYAPNTTSNHNVDASQEKQHDRQLDEQRRLDEADATTAKSASSLPDDDRKTQKKQQQQQSRLSAEELTAAHADAVNNLVEALQKGAKVSLASLHVRPNDRVVLHDVVVTADSTDEAKKSAAVDAQTEALLDAAHPTYEHLSAAHAIEAGASVVELPAQLQFNERTMSPTLRKGIVKLASINSAVADVIKDPSAREYFVVLSLILSYGTRSKNQWGPWLATLPGSAAMEASSALFLTKEDAACLCPFDRRLLEEMTRRRDELVKLVNDMCLTPIDEDEGVTTDEANATGEKLSPERLAKELACRTTPGQLSWAFAVFLSRQINFHGLPSMFPLMELLPYAVNANVKPGAIHTNEKGQFVSVSLAAARAIKAGDELTFRTDVRHPSDVFLTQGYHDPRHFGPIGLMVPVAWSPAVQNITAAPPRKATDKDEEAYAAATAGYLQCGVRDATFTIRSDGGVHEDLWKCAELDRAYQAYETSVEEEIMLSTTSPTDDSAAPPVAVPEVSVEGFRAYLAKNNGIQSAEAVHKIAATEETRARVLELLQQQYLINDAAPEEGGAQPVCALTDSCIRRKMCRELMEHNNYLASIVEKFSAVNSG</sequence>
<dbReference type="SUPFAM" id="SSF82199">
    <property type="entry name" value="SET domain"/>
    <property type="match status" value="1"/>
</dbReference>
<evidence type="ECO:0000313" key="3">
    <source>
        <dbReference type="Proteomes" id="UP000051952"/>
    </source>
</evidence>
<evidence type="ECO:0000313" key="2">
    <source>
        <dbReference type="EMBL" id="CUG93225.1"/>
    </source>
</evidence>
<feature type="region of interest" description="Disordered" evidence="1">
    <location>
        <begin position="17"/>
        <end position="76"/>
    </location>
</feature>